<dbReference type="InterPro" id="IPR003870">
    <property type="entry name" value="DUF222"/>
</dbReference>
<feature type="region of interest" description="Disordered" evidence="1">
    <location>
        <begin position="299"/>
        <end position="368"/>
    </location>
</feature>
<comment type="caution">
    <text evidence="3">The sequence shown here is derived from an EMBL/GenBank/DDBJ whole genome shotgun (WGS) entry which is preliminary data.</text>
</comment>
<dbReference type="Proteomes" id="UP000662111">
    <property type="component" value="Unassembled WGS sequence"/>
</dbReference>
<dbReference type="InterPro" id="IPR003615">
    <property type="entry name" value="HNH_nuc"/>
</dbReference>
<dbReference type="Pfam" id="PF02720">
    <property type="entry name" value="DUF222"/>
    <property type="match status" value="1"/>
</dbReference>
<gene>
    <name evidence="3" type="ORF">GCM10011509_07950</name>
</gene>
<feature type="compositionally biased region" description="Polar residues" evidence="1">
    <location>
        <begin position="474"/>
        <end position="487"/>
    </location>
</feature>
<dbReference type="EMBL" id="BMLB01000002">
    <property type="protein sequence ID" value="GGK61940.1"/>
    <property type="molecule type" value="Genomic_DNA"/>
</dbReference>
<sequence length="523" mass="55718">MTRTHSTGTVTTPVEDVRQVRARLARLDPAGLSDDERLALLSELELLTRSAAGVSVRTQVAFHASQVAEQVQRGVAPSRAGRAAPDDLAQARRTSPYWGSRELTSAKALVTEMPCTLAALSSGDISLYQSRVVTEATAPLDPADRAEVDRRLAGSLPGASTAEIGATVRGLVDEVDPKGFVDRARKAAADRGVSVRPCPDVMALLSARLPAAQAIACHTALKEKAVSMRASGDPRSLAQLMADELFARLTGRTVVDGLDVEVGVVITDSALFDGTSEAADLVGYGPVPAEMARDLLRPEEHTDDGEGDRCDARAAQRPADEAEPDEAQPDETRPDETRPDETQHEDAAQDATHQHAARPDDRAAASGVCPDGARCTSWSCSLLHGSPEATPRAPRTPARPPTDAATRAAKVWLRRLWSDPATGVLTGRDTRRRLFTGALRAALIARDRTCRNTWCGAPVRAVDHKVRARDDGPTSATNGQGLCQRCNNARERPRAAPPSVDDYRPPPPVLPALIADRAPPEAA</sequence>
<dbReference type="CDD" id="cd00085">
    <property type="entry name" value="HNHc"/>
    <property type="match status" value="1"/>
</dbReference>
<evidence type="ECO:0000313" key="4">
    <source>
        <dbReference type="Proteomes" id="UP000662111"/>
    </source>
</evidence>
<reference evidence="4" key="1">
    <citation type="journal article" date="2019" name="Int. J. Syst. Evol. Microbiol.">
        <title>The Global Catalogue of Microorganisms (GCM) 10K type strain sequencing project: providing services to taxonomists for standard genome sequencing and annotation.</title>
        <authorList>
            <consortium name="The Broad Institute Genomics Platform"/>
            <consortium name="The Broad Institute Genome Sequencing Center for Infectious Disease"/>
            <person name="Wu L."/>
            <person name="Ma J."/>
        </authorList>
    </citation>
    <scope>NUCLEOTIDE SEQUENCE [LARGE SCALE GENOMIC DNA]</scope>
    <source>
        <strain evidence="4">CGMCC 1.5362</strain>
    </source>
</reference>
<feature type="compositionally biased region" description="Basic and acidic residues" evidence="1">
    <location>
        <begin position="307"/>
        <end position="320"/>
    </location>
</feature>
<keyword evidence="4" id="KW-1185">Reference proteome</keyword>
<feature type="compositionally biased region" description="Basic and acidic residues" evidence="1">
    <location>
        <begin position="330"/>
        <end position="347"/>
    </location>
</feature>
<evidence type="ECO:0000313" key="3">
    <source>
        <dbReference type="EMBL" id="GGK61940.1"/>
    </source>
</evidence>
<evidence type="ECO:0000259" key="2">
    <source>
        <dbReference type="SMART" id="SM00507"/>
    </source>
</evidence>
<feature type="domain" description="HNH nuclease" evidence="2">
    <location>
        <begin position="438"/>
        <end position="488"/>
    </location>
</feature>
<feature type="region of interest" description="Disordered" evidence="1">
    <location>
        <begin position="468"/>
        <end position="523"/>
    </location>
</feature>
<organism evidence="3 4">
    <name type="scientific">Ornithinimicrobium pekingense</name>
    <dbReference type="NCBI Taxonomy" id="384677"/>
    <lineage>
        <taxon>Bacteria</taxon>
        <taxon>Bacillati</taxon>
        <taxon>Actinomycetota</taxon>
        <taxon>Actinomycetes</taxon>
        <taxon>Micrococcales</taxon>
        <taxon>Ornithinimicrobiaceae</taxon>
        <taxon>Ornithinimicrobium</taxon>
    </lineage>
</organism>
<protein>
    <recommendedName>
        <fullName evidence="2">HNH nuclease domain-containing protein</fullName>
    </recommendedName>
</protein>
<proteinExistence type="predicted"/>
<dbReference type="RefSeq" id="WP_022920696.1">
    <property type="nucleotide sequence ID" value="NZ_BMLB01000002.1"/>
</dbReference>
<dbReference type="SMART" id="SM00507">
    <property type="entry name" value="HNHc"/>
    <property type="match status" value="1"/>
</dbReference>
<evidence type="ECO:0000256" key="1">
    <source>
        <dbReference type="SAM" id="MobiDB-lite"/>
    </source>
</evidence>
<name>A0ABQ2F543_9MICO</name>
<accession>A0ABQ2F543</accession>